<dbReference type="Pfam" id="PF07734">
    <property type="entry name" value="FBA_1"/>
    <property type="match status" value="1"/>
</dbReference>
<dbReference type="InterPro" id="IPR050796">
    <property type="entry name" value="SCF_F-box_component"/>
</dbReference>
<dbReference type="Pfam" id="PF00646">
    <property type="entry name" value="F-box"/>
    <property type="match status" value="1"/>
</dbReference>
<dbReference type="CDD" id="cd22157">
    <property type="entry name" value="F-box_AtFBW1-like"/>
    <property type="match status" value="1"/>
</dbReference>
<sequence length="268" mass="30342">MSVELFHGVPSLVDESDDEEAMERNAFRIGAEEYLPEDLLVDILSKVPLAALARFRSVSKRWKALINYLRFKKSSQIMLIDSRVYLVSINFLGAQDNVVNITSQFSLKDPLSNSSKEVNIREFRSTAVDGYLTKFRLFYGEIHKMFALSMTREEQKLCMLASVAADDVDVWMANKIDSSGAISWSKFITVKRVYNNHQWMMFLTGMNFLVDEENKVIVCPGKSLDSGRFLHIVGEDKCIQVDKHDDAGSRCSLLLSYAPTLVSASDIL</sequence>
<accession>A0A816TEQ2</accession>
<dbReference type="SMART" id="SM00256">
    <property type="entry name" value="FBOX"/>
    <property type="match status" value="1"/>
</dbReference>
<dbReference type="SUPFAM" id="SSF81383">
    <property type="entry name" value="F-box domain"/>
    <property type="match status" value="1"/>
</dbReference>
<dbReference type="PANTHER" id="PTHR31672:SF13">
    <property type="entry name" value="F-BOX PROTEIN CPR30-LIKE"/>
    <property type="match status" value="1"/>
</dbReference>
<proteinExistence type="predicted"/>
<evidence type="ECO:0000313" key="2">
    <source>
        <dbReference type="EMBL" id="CAF2100077.1"/>
    </source>
</evidence>
<dbReference type="Proteomes" id="UP001295469">
    <property type="component" value="Chromosome A05"/>
</dbReference>
<dbReference type="PROSITE" id="PS50181">
    <property type="entry name" value="FBOX"/>
    <property type="match status" value="1"/>
</dbReference>
<gene>
    <name evidence="2" type="ORF">DARMORV10_A05P29340.1</name>
</gene>
<organism evidence="2">
    <name type="scientific">Brassica napus</name>
    <name type="common">Rape</name>
    <dbReference type="NCBI Taxonomy" id="3708"/>
    <lineage>
        <taxon>Eukaryota</taxon>
        <taxon>Viridiplantae</taxon>
        <taxon>Streptophyta</taxon>
        <taxon>Embryophyta</taxon>
        <taxon>Tracheophyta</taxon>
        <taxon>Spermatophyta</taxon>
        <taxon>Magnoliopsida</taxon>
        <taxon>eudicotyledons</taxon>
        <taxon>Gunneridae</taxon>
        <taxon>Pentapetalae</taxon>
        <taxon>rosids</taxon>
        <taxon>malvids</taxon>
        <taxon>Brassicales</taxon>
        <taxon>Brassicaceae</taxon>
        <taxon>Brassiceae</taxon>
        <taxon>Brassica</taxon>
    </lineage>
</organism>
<evidence type="ECO:0000259" key="1">
    <source>
        <dbReference type="PROSITE" id="PS50181"/>
    </source>
</evidence>
<reference evidence="2" key="1">
    <citation type="submission" date="2021-01" db="EMBL/GenBank/DDBJ databases">
        <authorList>
            <consortium name="Genoscope - CEA"/>
            <person name="William W."/>
        </authorList>
    </citation>
    <scope>NUCLEOTIDE SEQUENCE</scope>
</reference>
<dbReference type="InterPro" id="IPR006527">
    <property type="entry name" value="F-box-assoc_dom_typ1"/>
</dbReference>
<protein>
    <submittedName>
        <fullName evidence="2">(rape) hypothetical protein</fullName>
    </submittedName>
</protein>
<dbReference type="EMBL" id="HG994359">
    <property type="protein sequence ID" value="CAF2100077.1"/>
    <property type="molecule type" value="Genomic_DNA"/>
</dbReference>
<dbReference type="InterPro" id="IPR036047">
    <property type="entry name" value="F-box-like_dom_sf"/>
</dbReference>
<feature type="domain" description="F-box" evidence="1">
    <location>
        <begin position="29"/>
        <end position="74"/>
    </location>
</feature>
<dbReference type="AlphaFoldDB" id="A0A816TEQ2"/>
<dbReference type="Gene3D" id="1.20.1280.50">
    <property type="match status" value="1"/>
</dbReference>
<name>A0A816TEQ2_BRANA</name>
<dbReference type="PANTHER" id="PTHR31672">
    <property type="entry name" value="BNACNNG10540D PROTEIN"/>
    <property type="match status" value="1"/>
</dbReference>
<dbReference type="InterPro" id="IPR001810">
    <property type="entry name" value="F-box_dom"/>
</dbReference>